<keyword evidence="1" id="KW-0812">Transmembrane</keyword>
<evidence type="ECO:0000313" key="3">
    <source>
        <dbReference type="Proteomes" id="UP001190700"/>
    </source>
</evidence>
<name>A0AAE0ENG0_9CHLO</name>
<accession>A0AAE0ENG0</accession>
<keyword evidence="3" id="KW-1185">Reference proteome</keyword>
<keyword evidence="1" id="KW-0472">Membrane</keyword>
<proteinExistence type="predicted"/>
<dbReference type="EMBL" id="LGRX02035382">
    <property type="protein sequence ID" value="KAK3235043.1"/>
    <property type="molecule type" value="Genomic_DNA"/>
</dbReference>
<reference evidence="2 3" key="1">
    <citation type="journal article" date="2015" name="Genome Biol. Evol.">
        <title>Comparative Genomics of a Bacterivorous Green Alga Reveals Evolutionary Causalities and Consequences of Phago-Mixotrophic Mode of Nutrition.</title>
        <authorList>
            <person name="Burns J.A."/>
            <person name="Paasch A."/>
            <person name="Narechania A."/>
            <person name="Kim E."/>
        </authorList>
    </citation>
    <scope>NUCLEOTIDE SEQUENCE [LARGE SCALE GENOMIC DNA]</scope>
    <source>
        <strain evidence="2 3">PLY_AMNH</strain>
    </source>
</reference>
<keyword evidence="1" id="KW-1133">Transmembrane helix</keyword>
<gene>
    <name evidence="2" type="ORF">CYMTET_54732</name>
</gene>
<comment type="caution">
    <text evidence="2">The sequence shown here is derived from an EMBL/GenBank/DDBJ whole genome shotgun (WGS) entry which is preliminary data.</text>
</comment>
<feature type="transmembrane region" description="Helical" evidence="1">
    <location>
        <begin position="14"/>
        <end position="34"/>
    </location>
</feature>
<protein>
    <submittedName>
        <fullName evidence="2">Uncharacterized protein</fullName>
    </submittedName>
</protein>
<dbReference type="Proteomes" id="UP001190700">
    <property type="component" value="Unassembled WGS sequence"/>
</dbReference>
<evidence type="ECO:0000313" key="2">
    <source>
        <dbReference type="EMBL" id="KAK3235043.1"/>
    </source>
</evidence>
<sequence length="248" mass="29285">MERQYEDKEANEQLFGATFSALFTIMIHISTVIWGEAMKENQWMAGSQQFRELGMIKIWEQLCFLDETARVKSGFFSNSESEKYNLHVERGLQRVDEAKQENDTHWTWTELLFRFFNCEDKAEQQNRLVNVIRTVMKYRTLPNLAKLLGNANVDNVPMEDLVKLPSHEIGHEFFRDSVRQWSVVVKANEKWDQFRRALARAPDTTPPTFLDGFNTRVEHVLEAYWRHIEDGMLISGHSNTRVTYWPNY</sequence>
<organism evidence="2 3">
    <name type="scientific">Cymbomonas tetramitiformis</name>
    <dbReference type="NCBI Taxonomy" id="36881"/>
    <lineage>
        <taxon>Eukaryota</taxon>
        <taxon>Viridiplantae</taxon>
        <taxon>Chlorophyta</taxon>
        <taxon>Pyramimonadophyceae</taxon>
        <taxon>Pyramimonadales</taxon>
        <taxon>Pyramimonadaceae</taxon>
        <taxon>Cymbomonas</taxon>
    </lineage>
</organism>
<evidence type="ECO:0000256" key="1">
    <source>
        <dbReference type="SAM" id="Phobius"/>
    </source>
</evidence>
<dbReference type="AlphaFoldDB" id="A0AAE0ENG0"/>